<protein>
    <submittedName>
        <fullName evidence="3">RNA-binding protein nob1</fullName>
    </submittedName>
</protein>
<keyword evidence="1" id="KW-0479">Metal-binding</keyword>
<gene>
    <name evidence="3" type="ORF">AV274_0511</name>
</gene>
<dbReference type="Proteomes" id="UP000078348">
    <property type="component" value="Unassembled WGS sequence"/>
</dbReference>
<dbReference type="GO" id="GO:0030490">
    <property type="term" value="P:maturation of SSU-rRNA"/>
    <property type="evidence" value="ECO:0007669"/>
    <property type="project" value="TreeGrafter"/>
</dbReference>
<dbReference type="GO" id="GO:0004521">
    <property type="term" value="F:RNA endonuclease activity"/>
    <property type="evidence" value="ECO:0007669"/>
    <property type="project" value="TreeGrafter"/>
</dbReference>
<name>A0A196SPN1_BLAHN</name>
<dbReference type="PROSITE" id="PS50103">
    <property type="entry name" value="ZF_C3H1"/>
    <property type="match status" value="1"/>
</dbReference>
<dbReference type="EMBL" id="LXWW01000018">
    <property type="protein sequence ID" value="OAO17769.1"/>
    <property type="molecule type" value="Genomic_DNA"/>
</dbReference>
<dbReference type="GO" id="GO:0008270">
    <property type="term" value="F:zinc ion binding"/>
    <property type="evidence" value="ECO:0007669"/>
    <property type="project" value="UniProtKB-KW"/>
</dbReference>
<feature type="domain" description="C3H1-type" evidence="2">
    <location>
        <begin position="129"/>
        <end position="157"/>
    </location>
</feature>
<dbReference type="OrthoDB" id="446759at2759"/>
<evidence type="ECO:0000256" key="1">
    <source>
        <dbReference type="PROSITE-ProRule" id="PRU00723"/>
    </source>
</evidence>
<feature type="zinc finger region" description="C3H1-type" evidence="1">
    <location>
        <begin position="129"/>
        <end position="157"/>
    </location>
</feature>
<dbReference type="STRING" id="478820.A0A196SPN1"/>
<dbReference type="GO" id="GO:0030688">
    <property type="term" value="C:preribosome, small subunit precursor"/>
    <property type="evidence" value="ECO:0007669"/>
    <property type="project" value="TreeGrafter"/>
</dbReference>
<reference evidence="3 4" key="1">
    <citation type="submission" date="2016-05" db="EMBL/GenBank/DDBJ databases">
        <title>Nuclear genome of Blastocystis sp. subtype 1 NandII.</title>
        <authorList>
            <person name="Gentekaki E."/>
            <person name="Curtis B."/>
            <person name="Stairs C."/>
            <person name="Eme L."/>
            <person name="Herman E."/>
            <person name="Klimes V."/>
            <person name="Arias M.C."/>
            <person name="Elias M."/>
            <person name="Hilliou F."/>
            <person name="Klute M."/>
            <person name="Malik S.-B."/>
            <person name="Pightling A."/>
            <person name="Rachubinski R."/>
            <person name="Salas D."/>
            <person name="Schlacht A."/>
            <person name="Suga H."/>
            <person name="Archibald J."/>
            <person name="Ball S.G."/>
            <person name="Clark G."/>
            <person name="Dacks J."/>
            <person name="Van Der Giezen M."/>
            <person name="Tsaousis A."/>
            <person name="Roger A."/>
        </authorList>
    </citation>
    <scope>NUCLEOTIDE SEQUENCE [LARGE SCALE GENOMIC DNA]</scope>
    <source>
        <strain evidence="4">ATCC 50177 / NandII</strain>
    </source>
</reference>
<organism evidence="3 4">
    <name type="scientific">Blastocystis sp. subtype 1 (strain ATCC 50177 / NandII)</name>
    <dbReference type="NCBI Taxonomy" id="478820"/>
    <lineage>
        <taxon>Eukaryota</taxon>
        <taxon>Sar</taxon>
        <taxon>Stramenopiles</taxon>
        <taxon>Bigyra</taxon>
        <taxon>Opalozoa</taxon>
        <taxon>Opalinata</taxon>
        <taxon>Blastocystidae</taxon>
        <taxon>Blastocystis</taxon>
    </lineage>
</organism>
<keyword evidence="4" id="KW-1185">Reference proteome</keyword>
<sequence>MASARYETVILDVDAFDNYESIATMGETFYSTEVYLVDRRKMCKSEGERRFLERVRSFPPSEEALASIRSFAEDAGEYDRLTELDILFMALVYDIERKQIGMDHINRVPVLDKCRYFQHTNKLREVGVNVCAEPCLYFSMPGGCSRGNACFYKHPGDIDNRPIPRAAARLDTANEGDVDFFPLSEYSAEGSHVHGGSGSLVVEEAAEPEPEESRWIGEEELGSFEMNVPTESKPSRNHVVCCTGNSSIQAVLLQMGFQLLSPTLHPITKMKTWTRKCARCYRVCRDTTKVFCPFCGSPSLKRVQAFFTSDGIVGIGDFPFLLDKANAKRKHRTKKG</sequence>
<dbReference type="Gene3D" id="6.20.210.10">
    <property type="entry name" value="Nin one binding (NOB1), Zn-ribbon-like"/>
    <property type="match status" value="1"/>
</dbReference>
<evidence type="ECO:0000313" key="3">
    <source>
        <dbReference type="EMBL" id="OAO17769.1"/>
    </source>
</evidence>
<dbReference type="InterPro" id="IPR036283">
    <property type="entry name" value="NOB1_Zf-like_sf"/>
</dbReference>
<proteinExistence type="predicted"/>
<dbReference type="InterPro" id="IPR000571">
    <property type="entry name" value="Znf_CCCH"/>
</dbReference>
<dbReference type="PANTHER" id="PTHR12814:SF2">
    <property type="entry name" value="RNA-BINDING PROTEIN NOB1"/>
    <property type="match status" value="1"/>
</dbReference>
<dbReference type="PANTHER" id="PTHR12814">
    <property type="entry name" value="RNA-BINDING PROTEIN NOB1"/>
    <property type="match status" value="1"/>
</dbReference>
<dbReference type="AlphaFoldDB" id="A0A196SPN1"/>
<comment type="caution">
    <text evidence="3">The sequence shown here is derived from an EMBL/GenBank/DDBJ whole genome shotgun (WGS) entry which is preliminary data.</text>
</comment>
<dbReference type="InterPro" id="IPR039907">
    <property type="entry name" value="NOB1"/>
</dbReference>
<keyword evidence="1" id="KW-0862">Zinc</keyword>
<evidence type="ECO:0000259" key="2">
    <source>
        <dbReference type="PROSITE" id="PS50103"/>
    </source>
</evidence>
<evidence type="ECO:0000313" key="4">
    <source>
        <dbReference type="Proteomes" id="UP000078348"/>
    </source>
</evidence>
<dbReference type="Pfam" id="PF08772">
    <property type="entry name" value="Zn_ribbon_NOB1"/>
    <property type="match status" value="1"/>
</dbReference>
<accession>A0A196SPN1</accession>
<dbReference type="Gene3D" id="3.40.50.1010">
    <property type="entry name" value="5'-nuclease"/>
    <property type="match status" value="1"/>
</dbReference>
<dbReference type="SUPFAM" id="SSF144206">
    <property type="entry name" value="NOB1 zinc finger-like"/>
    <property type="match status" value="1"/>
</dbReference>
<dbReference type="InterPro" id="IPR014881">
    <property type="entry name" value="NOB1_Zn-bd"/>
</dbReference>
<keyword evidence="1" id="KW-0863">Zinc-finger</keyword>